<dbReference type="PROSITE" id="PS00131">
    <property type="entry name" value="CARBOXYPEPT_SER_SER"/>
    <property type="match status" value="1"/>
</dbReference>
<reference evidence="8 9" key="1">
    <citation type="submission" date="2021-08" db="EMBL/GenBank/DDBJ databases">
        <title>Draft Genome Sequence of Phanerochaete sordida strain YK-624.</title>
        <authorList>
            <person name="Mori T."/>
            <person name="Dohra H."/>
            <person name="Suzuki T."/>
            <person name="Kawagishi H."/>
            <person name="Hirai H."/>
        </authorList>
    </citation>
    <scope>NUCLEOTIDE SEQUENCE [LARGE SCALE GENOMIC DNA]</scope>
    <source>
        <strain evidence="8 9">YK-624</strain>
    </source>
</reference>
<evidence type="ECO:0000256" key="1">
    <source>
        <dbReference type="ARBA" id="ARBA00009431"/>
    </source>
</evidence>
<evidence type="ECO:0000256" key="2">
    <source>
        <dbReference type="ARBA" id="ARBA00022645"/>
    </source>
</evidence>
<evidence type="ECO:0000256" key="3">
    <source>
        <dbReference type="ARBA" id="ARBA00022670"/>
    </source>
</evidence>
<dbReference type="GO" id="GO:0006508">
    <property type="term" value="P:proteolysis"/>
    <property type="evidence" value="ECO:0007669"/>
    <property type="project" value="UniProtKB-KW"/>
</dbReference>
<dbReference type="SUPFAM" id="SSF53474">
    <property type="entry name" value="alpha/beta-Hydrolases"/>
    <property type="match status" value="1"/>
</dbReference>
<sequence>MELLATTEYTSLQHPQFPKYNVRVKKSRFCDGSVSAYTGYIDIEARHLFFYFFESRRDPSKDDIVFWTNGGPGGSSTVGLFMELGPCRVQGPDNTTFNPHSWNEYSNIFFIDQPIGTGFSYADYGEYVSSAEEAATDIAAFVAIFFEHFGQFKGRKFHMAGESYAGRMIPVFASKIYEQNALLEQVGMTSINLASIMLGNGCTEDATMLPSYYDMMCTNVTVPPVLGIGTCVNVKRGLSRCSKWHKQECLDRKDHINCRAAMAYCSQVIAIPYDASGYSPHDLTKKCTGQGAGGMCYEIIEHINAYLNKPEVRAEIGVDPAAPANFSVTAPSVSARFGANLDHLFPTQYYIGALLERGVRVLIYVGANDWICNWVGNERMTLNLEWTGQEQFAGQPLREWSVDDHAAGLTRTAKGFTFATVYGGGHLAPYDKPAETLEMFRKWVSSEEL</sequence>
<dbReference type="InterPro" id="IPR029058">
    <property type="entry name" value="AB_hydrolase_fold"/>
</dbReference>
<dbReference type="PANTHER" id="PTHR11802:SF113">
    <property type="entry name" value="SERINE CARBOXYPEPTIDASE CTSA-4.1"/>
    <property type="match status" value="1"/>
</dbReference>
<keyword evidence="2 7" id="KW-0121">Carboxypeptidase</keyword>
<dbReference type="PROSITE" id="PS00560">
    <property type="entry name" value="CARBOXYPEPT_SER_HIS"/>
    <property type="match status" value="1"/>
</dbReference>
<dbReference type="Gene3D" id="3.40.50.1820">
    <property type="entry name" value="alpha/beta hydrolase"/>
    <property type="match status" value="1"/>
</dbReference>
<evidence type="ECO:0000313" key="9">
    <source>
        <dbReference type="Proteomes" id="UP000703269"/>
    </source>
</evidence>
<evidence type="ECO:0000256" key="6">
    <source>
        <dbReference type="ARBA" id="ARBA00023180"/>
    </source>
</evidence>
<protein>
    <recommendedName>
        <fullName evidence="7">Carboxypeptidase</fullName>
        <ecNumber evidence="7">3.4.16.-</ecNumber>
    </recommendedName>
</protein>
<evidence type="ECO:0000256" key="7">
    <source>
        <dbReference type="RuleBase" id="RU361156"/>
    </source>
</evidence>
<dbReference type="GO" id="GO:0000324">
    <property type="term" value="C:fungal-type vacuole"/>
    <property type="evidence" value="ECO:0007669"/>
    <property type="project" value="TreeGrafter"/>
</dbReference>
<dbReference type="PANTHER" id="PTHR11802">
    <property type="entry name" value="SERINE PROTEASE FAMILY S10 SERINE CARBOXYPEPTIDASE"/>
    <property type="match status" value="1"/>
</dbReference>
<evidence type="ECO:0000256" key="4">
    <source>
        <dbReference type="ARBA" id="ARBA00022729"/>
    </source>
</evidence>
<evidence type="ECO:0000256" key="5">
    <source>
        <dbReference type="ARBA" id="ARBA00022801"/>
    </source>
</evidence>
<organism evidence="8 9">
    <name type="scientific">Phanerochaete sordida</name>
    <dbReference type="NCBI Taxonomy" id="48140"/>
    <lineage>
        <taxon>Eukaryota</taxon>
        <taxon>Fungi</taxon>
        <taxon>Dikarya</taxon>
        <taxon>Basidiomycota</taxon>
        <taxon>Agaricomycotina</taxon>
        <taxon>Agaricomycetes</taxon>
        <taxon>Polyporales</taxon>
        <taxon>Phanerochaetaceae</taxon>
        <taxon>Phanerochaete</taxon>
    </lineage>
</organism>
<dbReference type="Proteomes" id="UP000703269">
    <property type="component" value="Unassembled WGS sequence"/>
</dbReference>
<keyword evidence="9" id="KW-1185">Reference proteome</keyword>
<accession>A0A9P3GT17</accession>
<keyword evidence="3 7" id="KW-0645">Protease</keyword>
<comment type="similarity">
    <text evidence="1 7">Belongs to the peptidase S10 family.</text>
</comment>
<dbReference type="InterPro" id="IPR033124">
    <property type="entry name" value="Ser_caboxypep_his_AS"/>
</dbReference>
<keyword evidence="4" id="KW-0732">Signal</keyword>
<proteinExistence type="inferred from homology"/>
<dbReference type="Gene3D" id="1.10.287.410">
    <property type="match status" value="1"/>
</dbReference>
<evidence type="ECO:0000313" key="8">
    <source>
        <dbReference type="EMBL" id="GJE98989.1"/>
    </source>
</evidence>
<dbReference type="GO" id="GO:0004185">
    <property type="term" value="F:serine-type carboxypeptidase activity"/>
    <property type="evidence" value="ECO:0007669"/>
    <property type="project" value="UniProtKB-UniRule"/>
</dbReference>
<dbReference type="AlphaFoldDB" id="A0A9P3GT17"/>
<name>A0A9P3GT17_9APHY</name>
<keyword evidence="5 7" id="KW-0378">Hydrolase</keyword>
<dbReference type="Pfam" id="PF00450">
    <property type="entry name" value="Peptidase_S10"/>
    <property type="match status" value="1"/>
</dbReference>
<dbReference type="OrthoDB" id="443318at2759"/>
<dbReference type="InterPro" id="IPR001563">
    <property type="entry name" value="Peptidase_S10"/>
</dbReference>
<comment type="caution">
    <text evidence="8">The sequence shown here is derived from an EMBL/GenBank/DDBJ whole genome shotgun (WGS) entry which is preliminary data.</text>
</comment>
<dbReference type="EMBL" id="BPQB01000098">
    <property type="protein sequence ID" value="GJE98989.1"/>
    <property type="molecule type" value="Genomic_DNA"/>
</dbReference>
<gene>
    <name evidence="8" type="ORF">PsYK624_152270</name>
</gene>
<dbReference type="PRINTS" id="PR00724">
    <property type="entry name" value="CRBOXYPTASEC"/>
</dbReference>
<dbReference type="EC" id="3.4.16.-" evidence="7"/>
<keyword evidence="6" id="KW-0325">Glycoprotein</keyword>
<dbReference type="InterPro" id="IPR018202">
    <property type="entry name" value="Ser_caboxypep_ser_AS"/>
</dbReference>